<evidence type="ECO:0000256" key="1">
    <source>
        <dbReference type="ARBA" id="ARBA00004613"/>
    </source>
</evidence>
<keyword evidence="4" id="KW-0964">Secreted</keyword>
<dbReference type="AlphaFoldDB" id="A0ABD0WUH2"/>
<proteinExistence type="inferred from homology"/>
<evidence type="ECO:0000256" key="3">
    <source>
        <dbReference type="ARBA" id="ARBA00022473"/>
    </source>
</evidence>
<name>A0ABD0WUH2_UMBPY</name>
<dbReference type="Gene3D" id="2.10.80.10">
    <property type="entry name" value="Lipase, subunit A"/>
    <property type="match status" value="1"/>
</dbReference>
<gene>
    <name evidence="13" type="ORF">UPYG_G00137390</name>
</gene>
<dbReference type="InterPro" id="IPR047304">
    <property type="entry name" value="Dkk1_Cys2"/>
</dbReference>
<dbReference type="PANTHER" id="PTHR12113">
    <property type="entry name" value="DICKKOPF3-LIKE 3"/>
    <property type="match status" value="1"/>
</dbReference>
<evidence type="ECO:0000256" key="9">
    <source>
        <dbReference type="SAM" id="SignalP"/>
    </source>
</evidence>
<sequence length="245" mass="26834">MLPIVFSAVFYMLVGYFESTCAGSMLHNSNAIRNIPEVGGPTYPISATPDEFTFDSGTQNLAIDTIQAFSCSADDECGDHGFCFASRGACLPCKKHRKRCIRDAMCCPGNQCSNGVCLPSDPDVVQQTGKNDKLPLSNTHEDNSTELNSKLATQDLTQAPKGLDGENCLRSSDCTEGLCCARHFWSKICKPVLKEGQVCTKHKKKGTQSLELFQRCDCGEGLSCRTQRGQHNSKASRNLHNCQRH</sequence>
<evidence type="ECO:0000256" key="6">
    <source>
        <dbReference type="ARBA" id="ARBA00022729"/>
    </source>
</evidence>
<reference evidence="13 14" key="1">
    <citation type="submission" date="2024-06" db="EMBL/GenBank/DDBJ databases">
        <authorList>
            <person name="Pan Q."/>
            <person name="Wen M."/>
            <person name="Jouanno E."/>
            <person name="Zahm M."/>
            <person name="Klopp C."/>
            <person name="Cabau C."/>
            <person name="Louis A."/>
            <person name="Berthelot C."/>
            <person name="Parey E."/>
            <person name="Roest Crollius H."/>
            <person name="Montfort J."/>
            <person name="Robinson-Rechavi M."/>
            <person name="Bouchez O."/>
            <person name="Lampietro C."/>
            <person name="Lopez Roques C."/>
            <person name="Donnadieu C."/>
            <person name="Postlethwait J."/>
            <person name="Bobe J."/>
            <person name="Verreycken H."/>
            <person name="Guiguen Y."/>
        </authorList>
    </citation>
    <scope>NUCLEOTIDE SEQUENCE [LARGE SCALE GENOMIC DNA]</scope>
    <source>
        <strain evidence="13">Up_M1</strain>
        <tissue evidence="13">Testis</tissue>
    </source>
</reference>
<feature type="region of interest" description="Disordered" evidence="8">
    <location>
        <begin position="128"/>
        <end position="148"/>
    </location>
</feature>
<evidence type="ECO:0008006" key="15">
    <source>
        <dbReference type="Google" id="ProtNLM"/>
    </source>
</evidence>
<evidence type="ECO:0000313" key="14">
    <source>
        <dbReference type="Proteomes" id="UP001557470"/>
    </source>
</evidence>
<comment type="caution">
    <text evidence="13">The sequence shown here is derived from an EMBL/GenBank/DDBJ whole genome shotgun (WGS) entry which is preliminary data.</text>
</comment>
<dbReference type="Pfam" id="PF21481">
    <property type="entry name" value="DIKK1-2-4_C-subdom1"/>
    <property type="match status" value="1"/>
</dbReference>
<dbReference type="Pfam" id="PF04706">
    <property type="entry name" value="Dickkopf_N"/>
    <property type="match status" value="1"/>
</dbReference>
<accession>A0ABD0WUH2</accession>
<evidence type="ECO:0000259" key="11">
    <source>
        <dbReference type="Pfam" id="PF21479"/>
    </source>
</evidence>
<keyword evidence="3" id="KW-0217">Developmental protein</keyword>
<dbReference type="InterPro" id="IPR006796">
    <property type="entry name" value="Dickkopf_N"/>
</dbReference>
<evidence type="ECO:0000256" key="7">
    <source>
        <dbReference type="ARBA" id="ARBA00023157"/>
    </source>
</evidence>
<keyword evidence="6 9" id="KW-0732">Signal</keyword>
<dbReference type="GO" id="GO:0005576">
    <property type="term" value="C:extracellular region"/>
    <property type="evidence" value="ECO:0007669"/>
    <property type="project" value="UniProtKB-SubCell"/>
</dbReference>
<feature type="chain" id="PRO_5044802696" description="Dickkopf N-terminal cysteine-rich domain-containing protein" evidence="9">
    <location>
        <begin position="23"/>
        <end position="245"/>
    </location>
</feature>
<feature type="signal peptide" evidence="9">
    <location>
        <begin position="1"/>
        <end position="22"/>
    </location>
</feature>
<dbReference type="Pfam" id="PF21479">
    <property type="entry name" value="DIKK1-2-4_C-subdom2"/>
    <property type="match status" value="1"/>
</dbReference>
<protein>
    <recommendedName>
        <fullName evidence="15">Dickkopf N-terminal cysteine-rich domain-containing protein</fullName>
    </recommendedName>
</protein>
<keyword evidence="5" id="KW-0879">Wnt signaling pathway</keyword>
<feature type="domain" description="Dickkopf N-terminal cysteine-rich" evidence="10">
    <location>
        <begin position="70"/>
        <end position="117"/>
    </location>
</feature>
<dbReference type="InterPro" id="IPR048499">
    <property type="entry name" value="DIKK1/2/4_C-subdom2"/>
</dbReference>
<dbReference type="FunFam" id="2.10.80.10:FF:000001">
    <property type="entry name" value="Dickkopf WNT-signaling pathway inhibitor 2"/>
    <property type="match status" value="1"/>
</dbReference>
<keyword evidence="14" id="KW-1185">Reference proteome</keyword>
<dbReference type="CDD" id="cd23272">
    <property type="entry name" value="Dkk1_Cys2"/>
    <property type="match status" value="1"/>
</dbReference>
<evidence type="ECO:0000259" key="12">
    <source>
        <dbReference type="Pfam" id="PF21481"/>
    </source>
</evidence>
<keyword evidence="7" id="KW-1015">Disulfide bond</keyword>
<comment type="similarity">
    <text evidence="2">Belongs to the dickkopf family.</text>
</comment>
<comment type="subcellular location">
    <subcellularLocation>
        <location evidence="1">Secreted</location>
    </subcellularLocation>
</comment>
<dbReference type="InterPro" id="IPR039863">
    <property type="entry name" value="DKK1-4"/>
</dbReference>
<evidence type="ECO:0000256" key="2">
    <source>
        <dbReference type="ARBA" id="ARBA00010842"/>
    </source>
</evidence>
<evidence type="ECO:0000256" key="5">
    <source>
        <dbReference type="ARBA" id="ARBA00022687"/>
    </source>
</evidence>
<dbReference type="GO" id="GO:0016055">
    <property type="term" value="P:Wnt signaling pathway"/>
    <property type="evidence" value="ECO:0007669"/>
    <property type="project" value="UniProtKB-KW"/>
</dbReference>
<feature type="domain" description="Dickkopf-related protein 1/2/4 C-terminal subdomain 1" evidence="12">
    <location>
        <begin position="165"/>
        <end position="193"/>
    </location>
</feature>
<dbReference type="InterPro" id="IPR048500">
    <property type="entry name" value="DIKK1/2/4_C-subdom1"/>
</dbReference>
<evidence type="ECO:0000313" key="13">
    <source>
        <dbReference type="EMBL" id="KAL0984121.1"/>
    </source>
</evidence>
<dbReference type="Proteomes" id="UP001557470">
    <property type="component" value="Unassembled WGS sequence"/>
</dbReference>
<evidence type="ECO:0000256" key="8">
    <source>
        <dbReference type="SAM" id="MobiDB-lite"/>
    </source>
</evidence>
<feature type="domain" description="Dickkopf-related protein 1/2/4 C-terminal subdomain 2" evidence="11">
    <location>
        <begin position="196"/>
        <end position="245"/>
    </location>
</feature>
<dbReference type="PANTHER" id="PTHR12113:SF11">
    <property type="entry name" value="DICKKOPF-RELATED PROTEIN 1"/>
    <property type="match status" value="1"/>
</dbReference>
<evidence type="ECO:0000259" key="10">
    <source>
        <dbReference type="Pfam" id="PF04706"/>
    </source>
</evidence>
<evidence type="ECO:0000256" key="4">
    <source>
        <dbReference type="ARBA" id="ARBA00022525"/>
    </source>
</evidence>
<organism evidence="13 14">
    <name type="scientific">Umbra pygmaea</name>
    <name type="common">Eastern mudminnow</name>
    <dbReference type="NCBI Taxonomy" id="75934"/>
    <lineage>
        <taxon>Eukaryota</taxon>
        <taxon>Metazoa</taxon>
        <taxon>Chordata</taxon>
        <taxon>Craniata</taxon>
        <taxon>Vertebrata</taxon>
        <taxon>Euteleostomi</taxon>
        <taxon>Actinopterygii</taxon>
        <taxon>Neopterygii</taxon>
        <taxon>Teleostei</taxon>
        <taxon>Protacanthopterygii</taxon>
        <taxon>Esociformes</taxon>
        <taxon>Umbridae</taxon>
        <taxon>Umbra</taxon>
    </lineage>
</organism>
<dbReference type="EMBL" id="JAGEUA010000004">
    <property type="protein sequence ID" value="KAL0984121.1"/>
    <property type="molecule type" value="Genomic_DNA"/>
</dbReference>